<evidence type="ECO:0000259" key="1">
    <source>
        <dbReference type="Pfam" id="PF08241"/>
    </source>
</evidence>
<sequence>MSRAESGAAGPGDPHAARFFTASDERADTFVFPLPVPWWSRPYEYAWCAGFAHPDDVALDAACGISHPFKFYLADRCREAHACDWDARIESETEILLDVVRDFGKGAAESLMRSSSMSRLRRAHASIASLPYPASRFDTIFCISVLEHLSAEDLAASLGEFNRTLKPGGKLVLTFDFPTVNLTRFRGLALGNGFDFAGNFDETLPSDAVSSDLWGRLYCYRAVLRKR</sequence>
<keyword evidence="3" id="KW-1185">Reference proteome</keyword>
<protein>
    <submittedName>
        <fullName evidence="2">Methyltransferase domain-containing protein</fullName>
    </submittedName>
</protein>
<gene>
    <name evidence="2" type="ORF">GT019_18155</name>
</gene>
<proteinExistence type="predicted"/>
<dbReference type="Proteomes" id="UP000665561">
    <property type="component" value="Unassembled WGS sequence"/>
</dbReference>
<dbReference type="CDD" id="cd02440">
    <property type="entry name" value="AdoMet_MTases"/>
    <property type="match status" value="1"/>
</dbReference>
<dbReference type="SUPFAM" id="SSF53335">
    <property type="entry name" value="S-adenosyl-L-methionine-dependent methyltransferases"/>
    <property type="match status" value="1"/>
</dbReference>
<evidence type="ECO:0000313" key="2">
    <source>
        <dbReference type="EMBL" id="NBD25799.1"/>
    </source>
</evidence>
<keyword evidence="2" id="KW-0808">Transferase</keyword>
<dbReference type="Gene3D" id="3.40.50.150">
    <property type="entry name" value="Vaccinia Virus protein VP39"/>
    <property type="match status" value="1"/>
</dbReference>
<reference evidence="2 3" key="1">
    <citation type="submission" date="2020-01" db="EMBL/GenBank/DDBJ databases">
        <title>Paenibacillus soybeanensis sp. nov. isolated from the nodules of soybean (Glycine max(L.) Merr).</title>
        <authorList>
            <person name="Wang H."/>
        </authorList>
    </citation>
    <scope>NUCLEOTIDE SEQUENCE [LARGE SCALE GENOMIC DNA]</scope>
    <source>
        <strain evidence="2 3">T1</strain>
    </source>
</reference>
<dbReference type="GO" id="GO:0008168">
    <property type="term" value="F:methyltransferase activity"/>
    <property type="evidence" value="ECO:0007669"/>
    <property type="project" value="UniProtKB-KW"/>
</dbReference>
<dbReference type="Pfam" id="PF08241">
    <property type="entry name" value="Methyltransf_11"/>
    <property type="match status" value="1"/>
</dbReference>
<keyword evidence="2" id="KW-0489">Methyltransferase</keyword>
<dbReference type="InterPro" id="IPR013216">
    <property type="entry name" value="Methyltransf_11"/>
</dbReference>
<organism evidence="2 3">
    <name type="scientific">Paenibacillus glycinis</name>
    <dbReference type="NCBI Taxonomy" id="2697035"/>
    <lineage>
        <taxon>Bacteria</taxon>
        <taxon>Bacillati</taxon>
        <taxon>Bacillota</taxon>
        <taxon>Bacilli</taxon>
        <taxon>Bacillales</taxon>
        <taxon>Paenibacillaceae</taxon>
        <taxon>Paenibacillus</taxon>
    </lineage>
</organism>
<accession>A0ABW9XTX9</accession>
<feature type="domain" description="Methyltransferase type 11" evidence="1">
    <location>
        <begin position="116"/>
        <end position="173"/>
    </location>
</feature>
<dbReference type="InterPro" id="IPR029063">
    <property type="entry name" value="SAM-dependent_MTases_sf"/>
</dbReference>
<dbReference type="EMBL" id="JAAAMV010000017">
    <property type="protein sequence ID" value="NBD25799.1"/>
    <property type="molecule type" value="Genomic_DNA"/>
</dbReference>
<comment type="caution">
    <text evidence="2">The sequence shown here is derived from an EMBL/GenBank/DDBJ whole genome shotgun (WGS) entry which is preliminary data.</text>
</comment>
<dbReference type="RefSeq" id="WP_161744608.1">
    <property type="nucleotide sequence ID" value="NZ_JAAAMV010000017.1"/>
</dbReference>
<evidence type="ECO:0000313" key="3">
    <source>
        <dbReference type="Proteomes" id="UP000665561"/>
    </source>
</evidence>
<name>A0ABW9XTX9_9BACL</name>
<dbReference type="GO" id="GO:0032259">
    <property type="term" value="P:methylation"/>
    <property type="evidence" value="ECO:0007669"/>
    <property type="project" value="UniProtKB-KW"/>
</dbReference>